<dbReference type="Proteomes" id="UP001285441">
    <property type="component" value="Unassembled WGS sequence"/>
</dbReference>
<feature type="transmembrane region" description="Helical" evidence="2">
    <location>
        <begin position="114"/>
        <end position="133"/>
    </location>
</feature>
<evidence type="ECO:0000313" key="3">
    <source>
        <dbReference type="EMBL" id="KAK3386404.1"/>
    </source>
</evidence>
<reference evidence="3" key="1">
    <citation type="journal article" date="2023" name="Mol. Phylogenet. Evol.">
        <title>Genome-scale phylogeny and comparative genomics of the fungal order Sordariales.</title>
        <authorList>
            <person name="Hensen N."/>
            <person name="Bonometti L."/>
            <person name="Westerberg I."/>
            <person name="Brannstrom I.O."/>
            <person name="Guillou S."/>
            <person name="Cros-Aarteil S."/>
            <person name="Calhoun S."/>
            <person name="Haridas S."/>
            <person name="Kuo A."/>
            <person name="Mondo S."/>
            <person name="Pangilinan J."/>
            <person name="Riley R."/>
            <person name="LaButti K."/>
            <person name="Andreopoulos B."/>
            <person name="Lipzen A."/>
            <person name="Chen C."/>
            <person name="Yan M."/>
            <person name="Daum C."/>
            <person name="Ng V."/>
            <person name="Clum A."/>
            <person name="Steindorff A."/>
            <person name="Ohm R.A."/>
            <person name="Martin F."/>
            <person name="Silar P."/>
            <person name="Natvig D.O."/>
            <person name="Lalanne C."/>
            <person name="Gautier V."/>
            <person name="Ament-Velasquez S.L."/>
            <person name="Kruys A."/>
            <person name="Hutchinson M.I."/>
            <person name="Powell A.J."/>
            <person name="Barry K."/>
            <person name="Miller A.N."/>
            <person name="Grigoriev I.V."/>
            <person name="Debuchy R."/>
            <person name="Gladieux P."/>
            <person name="Hiltunen Thoren M."/>
            <person name="Johannesson H."/>
        </authorList>
    </citation>
    <scope>NUCLEOTIDE SEQUENCE</scope>
    <source>
        <strain evidence="3">CBS 232.78</strain>
    </source>
</reference>
<name>A0AAE0NRM2_9PEZI</name>
<evidence type="ECO:0000313" key="4">
    <source>
        <dbReference type="Proteomes" id="UP001285441"/>
    </source>
</evidence>
<protein>
    <submittedName>
        <fullName evidence="3">Uncharacterized protein</fullName>
    </submittedName>
</protein>
<gene>
    <name evidence="3" type="ORF">B0H63DRAFT_558130</name>
</gene>
<accession>A0AAE0NRM2</accession>
<keyword evidence="2" id="KW-0812">Transmembrane</keyword>
<keyword evidence="2" id="KW-0472">Membrane</keyword>
<dbReference type="AlphaFoldDB" id="A0AAE0NRM2"/>
<proteinExistence type="predicted"/>
<keyword evidence="4" id="KW-1185">Reference proteome</keyword>
<keyword evidence="2" id="KW-1133">Transmembrane helix</keyword>
<feature type="compositionally biased region" description="Low complexity" evidence="1">
    <location>
        <begin position="83"/>
        <end position="94"/>
    </location>
</feature>
<dbReference type="EMBL" id="JAULSW010000003">
    <property type="protein sequence ID" value="KAK3386404.1"/>
    <property type="molecule type" value="Genomic_DNA"/>
</dbReference>
<reference evidence="3" key="2">
    <citation type="submission" date="2023-06" db="EMBL/GenBank/DDBJ databases">
        <authorList>
            <consortium name="Lawrence Berkeley National Laboratory"/>
            <person name="Haridas S."/>
            <person name="Hensen N."/>
            <person name="Bonometti L."/>
            <person name="Westerberg I."/>
            <person name="Brannstrom I.O."/>
            <person name="Guillou S."/>
            <person name="Cros-Aarteil S."/>
            <person name="Calhoun S."/>
            <person name="Kuo A."/>
            <person name="Mondo S."/>
            <person name="Pangilinan J."/>
            <person name="Riley R."/>
            <person name="LaButti K."/>
            <person name="Andreopoulos B."/>
            <person name="Lipzen A."/>
            <person name="Chen C."/>
            <person name="Yanf M."/>
            <person name="Daum C."/>
            <person name="Ng V."/>
            <person name="Clum A."/>
            <person name="Steindorff A."/>
            <person name="Ohm R."/>
            <person name="Martin F."/>
            <person name="Silar P."/>
            <person name="Natvig D."/>
            <person name="Lalanne C."/>
            <person name="Gautier V."/>
            <person name="Ament-velasquez S.L."/>
            <person name="Kruys A."/>
            <person name="Hutchinson M.I."/>
            <person name="Powell A.J."/>
            <person name="Barry K."/>
            <person name="Miller A.N."/>
            <person name="Grigoriev I.V."/>
            <person name="Debuchy R."/>
            <person name="Gladieux P."/>
            <person name="Thoren M.H."/>
            <person name="Johannesson H."/>
        </authorList>
    </citation>
    <scope>NUCLEOTIDE SEQUENCE</scope>
    <source>
        <strain evidence="3">CBS 232.78</strain>
    </source>
</reference>
<evidence type="ECO:0000256" key="2">
    <source>
        <dbReference type="SAM" id="Phobius"/>
    </source>
</evidence>
<comment type="caution">
    <text evidence="3">The sequence shown here is derived from an EMBL/GenBank/DDBJ whole genome shotgun (WGS) entry which is preliminary data.</text>
</comment>
<sequence>MDCIISNSFGNMDCTFKATSTVSYSADGTTGVSVVGYDLSSAFANTYRPPLTVTGSIDHLRSPFSSPARTTSARGGSGGGGATSTADPTATGTTNLTTTGVVTAGGVPQMTQNAVLAGVAAIVVGLGGAMLVGV</sequence>
<feature type="region of interest" description="Disordered" evidence="1">
    <location>
        <begin position="58"/>
        <end position="94"/>
    </location>
</feature>
<organism evidence="3 4">
    <name type="scientific">Podospora didyma</name>
    <dbReference type="NCBI Taxonomy" id="330526"/>
    <lineage>
        <taxon>Eukaryota</taxon>
        <taxon>Fungi</taxon>
        <taxon>Dikarya</taxon>
        <taxon>Ascomycota</taxon>
        <taxon>Pezizomycotina</taxon>
        <taxon>Sordariomycetes</taxon>
        <taxon>Sordariomycetidae</taxon>
        <taxon>Sordariales</taxon>
        <taxon>Podosporaceae</taxon>
        <taxon>Podospora</taxon>
    </lineage>
</organism>
<evidence type="ECO:0000256" key="1">
    <source>
        <dbReference type="SAM" id="MobiDB-lite"/>
    </source>
</evidence>